<keyword evidence="4" id="KW-1185">Reference proteome</keyword>
<keyword evidence="1" id="KW-0732">Signal</keyword>
<dbReference type="PRINTS" id="PR00722">
    <property type="entry name" value="CHYMOTRYPSIN"/>
</dbReference>
<dbReference type="InterPro" id="IPR051333">
    <property type="entry name" value="CLIP_Serine_Protease"/>
</dbReference>
<dbReference type="SUPFAM" id="SSF50494">
    <property type="entry name" value="Trypsin-like serine proteases"/>
    <property type="match status" value="1"/>
</dbReference>
<accession>A0A0D8XRE2</accession>
<dbReference type="InterPro" id="IPR001254">
    <property type="entry name" value="Trypsin_dom"/>
</dbReference>
<feature type="signal peptide" evidence="1">
    <location>
        <begin position="1"/>
        <end position="15"/>
    </location>
</feature>
<dbReference type="PANTHER" id="PTHR24260:SF136">
    <property type="entry name" value="GH08193P-RELATED"/>
    <property type="match status" value="1"/>
</dbReference>
<reference evidence="3 4" key="1">
    <citation type="submission" date="2013-11" db="EMBL/GenBank/DDBJ databases">
        <title>Draft genome of the bovine lungworm Dictyocaulus viviparus.</title>
        <authorList>
            <person name="Mitreva M."/>
        </authorList>
    </citation>
    <scope>NUCLEOTIDE SEQUENCE [LARGE SCALE GENOMIC DNA]</scope>
    <source>
        <strain evidence="3 4">HannoverDv2000</strain>
    </source>
</reference>
<dbReference type="PROSITE" id="PS50240">
    <property type="entry name" value="TRYPSIN_DOM"/>
    <property type="match status" value="1"/>
</dbReference>
<dbReference type="Gene3D" id="2.40.10.10">
    <property type="entry name" value="Trypsin-like serine proteases"/>
    <property type="match status" value="1"/>
</dbReference>
<gene>
    <name evidence="3" type="ORF">DICVIV_06845</name>
</gene>
<dbReference type="InterPro" id="IPR009003">
    <property type="entry name" value="Peptidase_S1_PA"/>
</dbReference>
<name>A0A0D8XRE2_DICVI</name>
<dbReference type="EMBL" id="KN716321">
    <property type="protein sequence ID" value="KJH47085.1"/>
    <property type="molecule type" value="Genomic_DNA"/>
</dbReference>
<evidence type="ECO:0000259" key="2">
    <source>
        <dbReference type="PROSITE" id="PS50240"/>
    </source>
</evidence>
<dbReference type="Proteomes" id="UP000053766">
    <property type="component" value="Unassembled WGS sequence"/>
</dbReference>
<dbReference type="InterPro" id="IPR005514">
    <property type="entry name" value="DUF316"/>
</dbReference>
<evidence type="ECO:0000313" key="4">
    <source>
        <dbReference type="Proteomes" id="UP000053766"/>
    </source>
</evidence>
<dbReference type="PANTHER" id="PTHR24260">
    <property type="match status" value="1"/>
</dbReference>
<dbReference type="OrthoDB" id="7754674at2759"/>
<dbReference type="AlphaFoldDB" id="A0A0D8XRE2"/>
<evidence type="ECO:0000313" key="3">
    <source>
        <dbReference type="EMBL" id="KJH47085.1"/>
    </source>
</evidence>
<proteinExistence type="predicted"/>
<dbReference type="GO" id="GO:0004252">
    <property type="term" value="F:serine-type endopeptidase activity"/>
    <property type="evidence" value="ECO:0007669"/>
    <property type="project" value="InterPro"/>
</dbReference>
<dbReference type="GO" id="GO:0006508">
    <property type="term" value="P:proteolysis"/>
    <property type="evidence" value="ECO:0007669"/>
    <property type="project" value="InterPro"/>
</dbReference>
<dbReference type="Pfam" id="PF03761">
    <property type="entry name" value="DUF316"/>
    <property type="match status" value="1"/>
</dbReference>
<dbReference type="SMART" id="SM00020">
    <property type="entry name" value="Tryp_SPc"/>
    <property type="match status" value="1"/>
</dbReference>
<organism evidence="3 4">
    <name type="scientific">Dictyocaulus viviparus</name>
    <name type="common">Bovine lungworm</name>
    <dbReference type="NCBI Taxonomy" id="29172"/>
    <lineage>
        <taxon>Eukaryota</taxon>
        <taxon>Metazoa</taxon>
        <taxon>Ecdysozoa</taxon>
        <taxon>Nematoda</taxon>
        <taxon>Chromadorea</taxon>
        <taxon>Rhabditida</taxon>
        <taxon>Rhabditina</taxon>
        <taxon>Rhabditomorpha</taxon>
        <taxon>Strongyloidea</taxon>
        <taxon>Metastrongylidae</taxon>
        <taxon>Dictyocaulus</taxon>
    </lineage>
</organism>
<feature type="chain" id="PRO_5012994823" evidence="1">
    <location>
        <begin position="16"/>
        <end position="330"/>
    </location>
</feature>
<dbReference type="InterPro" id="IPR043504">
    <property type="entry name" value="Peptidase_S1_PA_chymotrypsin"/>
</dbReference>
<dbReference type="STRING" id="29172.A0A0D8XRE2"/>
<dbReference type="InterPro" id="IPR001314">
    <property type="entry name" value="Peptidase_S1A"/>
</dbReference>
<sequence length="330" mass="36565">MLPLILLFFLPLAFSTIITRQENCYLKQHCGDHFLRGPALKFSPGKPAVGSRIRGGSKAKKNEFPWIVGFYHNGNAGCSGVQISQHHVLTSARCVVENSTRLQEQCKSGSIVSNRQKYHIKDHRHFTLFVGSGCTNPEHCWRNHTNYVVTNITVYKDYNPCDSSGDLALMEIFPPVLPTDGSPVCMAESKSLLGAKLTAVGFGADTLSVKNDSDQLSDLRYVVLSKTSENPSLLTMASYSKSICKGDTGGPLTRDTNQANYSLRGIGLFAHPPCDRGSPKEYRTSYFTDVRNYVDWICTNTGVCTIKDFATECNFPRLIILPPKNDRVIL</sequence>
<reference evidence="4" key="2">
    <citation type="journal article" date="2016" name="Sci. Rep.">
        <title>Dictyocaulus viviparus genome, variome and transcriptome elucidate lungworm biology and support future intervention.</title>
        <authorList>
            <person name="McNulty S.N."/>
            <person name="Strube C."/>
            <person name="Rosa B.A."/>
            <person name="Martin J.C."/>
            <person name="Tyagi R."/>
            <person name="Choi Y.J."/>
            <person name="Wang Q."/>
            <person name="Hallsworth Pepin K."/>
            <person name="Zhang X."/>
            <person name="Ozersky P."/>
            <person name="Wilson R.K."/>
            <person name="Sternberg P.W."/>
            <person name="Gasser R.B."/>
            <person name="Mitreva M."/>
        </authorList>
    </citation>
    <scope>NUCLEOTIDE SEQUENCE [LARGE SCALE GENOMIC DNA]</scope>
    <source>
        <strain evidence="4">HannoverDv2000</strain>
    </source>
</reference>
<feature type="domain" description="Peptidase S1" evidence="2">
    <location>
        <begin position="53"/>
        <end position="302"/>
    </location>
</feature>
<evidence type="ECO:0000256" key="1">
    <source>
        <dbReference type="SAM" id="SignalP"/>
    </source>
</evidence>
<protein>
    <submittedName>
        <fullName evidence="3">Trypsin</fullName>
    </submittedName>
</protein>